<proteinExistence type="predicted"/>
<sequence length="414" mass="46424">MVRRIRGGLFITSGHSPREIFPNKVGGLGPSPVLFIRNPCVTPDLGNARWDFRRGVGLVGDLDERMGKVEMLKLMEEEAAAGSSGAVAPSKKAPKKRRASTQPEKEARHEKKKKKEASTSEARPERIPEEGRDPMPPKHQTEDRPRSPPVITIAEASSPKKKGPGRVPPLDYSEDPLAMAWGGEVVRRLTRAHRAVTTIRRSFDETMGQHAELMARLEELEALKVQEQRAVEAREEELEAQLAVEKAAREATKSELDAVLAKKAVVEIELEETKAHAEEEVGRLKSEAIHTWDLSKEEFLQSSKFETLCVKKALCYFKDGFAGCLDQFRANGYSEEEHPTSFLDTKKALMEMPDEYAEEEEEEQRNADVTPPELPPLNDCICILLCVVTFVFNENFSSYFITRVAPLRDSPCCK</sequence>
<evidence type="ECO:0000313" key="4">
    <source>
        <dbReference type="Proteomes" id="UP000250235"/>
    </source>
</evidence>
<name>A0A2Z7APF0_9LAMI</name>
<dbReference type="EMBL" id="KV014991">
    <property type="protein sequence ID" value="KZV21032.1"/>
    <property type="molecule type" value="Genomic_DNA"/>
</dbReference>
<reference evidence="3 4" key="1">
    <citation type="journal article" date="2015" name="Proc. Natl. Acad. Sci. U.S.A.">
        <title>The resurrection genome of Boea hygrometrica: A blueprint for survival of dehydration.</title>
        <authorList>
            <person name="Xiao L."/>
            <person name="Yang G."/>
            <person name="Zhang L."/>
            <person name="Yang X."/>
            <person name="Zhao S."/>
            <person name="Ji Z."/>
            <person name="Zhou Q."/>
            <person name="Hu M."/>
            <person name="Wang Y."/>
            <person name="Chen M."/>
            <person name="Xu Y."/>
            <person name="Jin H."/>
            <person name="Xiao X."/>
            <person name="Hu G."/>
            <person name="Bao F."/>
            <person name="Hu Y."/>
            <person name="Wan P."/>
            <person name="Li L."/>
            <person name="Deng X."/>
            <person name="Kuang T."/>
            <person name="Xiang C."/>
            <person name="Zhu J.K."/>
            <person name="Oliver M.J."/>
            <person name="He Y."/>
        </authorList>
    </citation>
    <scope>NUCLEOTIDE SEQUENCE [LARGE SCALE GENOMIC DNA]</scope>
    <source>
        <strain evidence="4">cv. XS01</strain>
    </source>
</reference>
<evidence type="ECO:0000256" key="1">
    <source>
        <dbReference type="SAM" id="Coils"/>
    </source>
</evidence>
<protein>
    <submittedName>
        <fullName evidence="3">Uncharacterized protein</fullName>
    </submittedName>
</protein>
<organism evidence="3 4">
    <name type="scientific">Dorcoceras hygrometricum</name>
    <dbReference type="NCBI Taxonomy" id="472368"/>
    <lineage>
        <taxon>Eukaryota</taxon>
        <taxon>Viridiplantae</taxon>
        <taxon>Streptophyta</taxon>
        <taxon>Embryophyta</taxon>
        <taxon>Tracheophyta</taxon>
        <taxon>Spermatophyta</taxon>
        <taxon>Magnoliopsida</taxon>
        <taxon>eudicotyledons</taxon>
        <taxon>Gunneridae</taxon>
        <taxon>Pentapetalae</taxon>
        <taxon>asterids</taxon>
        <taxon>lamiids</taxon>
        <taxon>Lamiales</taxon>
        <taxon>Gesneriaceae</taxon>
        <taxon>Didymocarpoideae</taxon>
        <taxon>Trichosporeae</taxon>
        <taxon>Loxocarpinae</taxon>
        <taxon>Dorcoceras</taxon>
    </lineage>
</organism>
<dbReference type="Proteomes" id="UP000250235">
    <property type="component" value="Unassembled WGS sequence"/>
</dbReference>
<dbReference type="AlphaFoldDB" id="A0A2Z7APF0"/>
<feature type="coiled-coil region" evidence="1">
    <location>
        <begin position="203"/>
        <end position="287"/>
    </location>
</feature>
<feature type="compositionally biased region" description="Basic and acidic residues" evidence="2">
    <location>
        <begin position="116"/>
        <end position="146"/>
    </location>
</feature>
<evidence type="ECO:0000256" key="2">
    <source>
        <dbReference type="SAM" id="MobiDB-lite"/>
    </source>
</evidence>
<feature type="region of interest" description="Disordered" evidence="2">
    <location>
        <begin position="78"/>
        <end position="170"/>
    </location>
</feature>
<gene>
    <name evidence="3" type="ORF">F511_37676</name>
</gene>
<evidence type="ECO:0000313" key="3">
    <source>
        <dbReference type="EMBL" id="KZV21032.1"/>
    </source>
</evidence>
<accession>A0A2Z7APF0</accession>
<feature type="compositionally biased region" description="Low complexity" evidence="2">
    <location>
        <begin position="80"/>
        <end position="91"/>
    </location>
</feature>
<keyword evidence="4" id="KW-1185">Reference proteome</keyword>
<keyword evidence="1" id="KW-0175">Coiled coil</keyword>